<dbReference type="PROSITE" id="PS00061">
    <property type="entry name" value="ADH_SHORT"/>
    <property type="match status" value="1"/>
</dbReference>
<dbReference type="EMBL" id="JH431841">
    <property type="status" value="NOT_ANNOTATED_CDS"/>
    <property type="molecule type" value="Genomic_DNA"/>
</dbReference>
<dbReference type="GO" id="GO:0004090">
    <property type="term" value="F:carbonyl reductase (NADPH) activity"/>
    <property type="evidence" value="ECO:0007669"/>
    <property type="project" value="TreeGrafter"/>
</dbReference>
<dbReference type="STRING" id="126957.T1JIM0"/>
<dbReference type="NCBIfam" id="NF005559">
    <property type="entry name" value="PRK07231.1"/>
    <property type="match status" value="1"/>
</dbReference>
<dbReference type="FunFam" id="3.40.50.720:FF:000084">
    <property type="entry name" value="Short-chain dehydrogenase reductase"/>
    <property type="match status" value="1"/>
</dbReference>
<dbReference type="PANTHER" id="PTHR43943:SF2">
    <property type="entry name" value="DEHYDROGENASE_REDUCTASE 4"/>
    <property type="match status" value="1"/>
</dbReference>
<evidence type="ECO:0000256" key="1">
    <source>
        <dbReference type="ARBA" id="ARBA00006484"/>
    </source>
</evidence>
<dbReference type="Pfam" id="PF13561">
    <property type="entry name" value="adh_short_C2"/>
    <property type="match status" value="1"/>
</dbReference>
<reference evidence="3" key="2">
    <citation type="submission" date="2015-02" db="UniProtKB">
        <authorList>
            <consortium name="EnsemblMetazoa"/>
        </authorList>
    </citation>
    <scope>IDENTIFICATION</scope>
</reference>
<evidence type="ECO:0000256" key="2">
    <source>
        <dbReference type="ARBA" id="ARBA00023002"/>
    </source>
</evidence>
<proteinExistence type="inferred from homology"/>
<dbReference type="InterPro" id="IPR036291">
    <property type="entry name" value="NAD(P)-bd_dom_sf"/>
</dbReference>
<dbReference type="AlphaFoldDB" id="T1JIM0"/>
<dbReference type="SUPFAM" id="SSF51735">
    <property type="entry name" value="NAD(P)-binding Rossmann-fold domains"/>
    <property type="match status" value="1"/>
</dbReference>
<evidence type="ECO:0000313" key="4">
    <source>
        <dbReference type="Proteomes" id="UP000014500"/>
    </source>
</evidence>
<dbReference type="InterPro" id="IPR002347">
    <property type="entry name" value="SDR_fam"/>
</dbReference>
<name>T1JIM0_STRMM</name>
<dbReference type="OMA" id="WEVANVI"/>
<dbReference type="Gene3D" id="3.40.50.720">
    <property type="entry name" value="NAD(P)-binding Rossmann-like Domain"/>
    <property type="match status" value="1"/>
</dbReference>
<evidence type="ECO:0000313" key="3">
    <source>
        <dbReference type="EnsemblMetazoa" id="SMAR013701-PA"/>
    </source>
</evidence>
<keyword evidence="2" id="KW-0560">Oxidoreductase</keyword>
<sequence>MNYIRSLPPLKSIVHQTMPMTSIRWAQTSSSVTKRLNGKIAIVTASTKGIGLATADRLAEEGARVIISSRNQSNVKAAVETLRRKGLDVNGVVCHVSKQEDRNKLIEKALELGGKIDIFISNAAANPTAGHVLDTEEGAWDKIFDINVKSAFLLSKEVLPHLSKGGCIVYISSIAGLQLFPMIATYSVSKTALCALSRAVAAQCAPLGIRVNCVSPGIVKTDFSSVIWQNKEGNEQLMSSIPMDRIAEPYEVAGLVAFLCSDDASYITGENYVVAGGMPSRL</sequence>
<dbReference type="eggNOG" id="KOG0725">
    <property type="taxonomic scope" value="Eukaryota"/>
</dbReference>
<keyword evidence="4" id="KW-1185">Reference proteome</keyword>
<dbReference type="EnsemblMetazoa" id="SMAR013701-RA">
    <property type="protein sequence ID" value="SMAR013701-PA"/>
    <property type="gene ID" value="SMAR013701"/>
</dbReference>
<comment type="similarity">
    <text evidence="1">Belongs to the short-chain dehydrogenases/reductases (SDR) family.</text>
</comment>
<reference evidence="4" key="1">
    <citation type="submission" date="2011-05" db="EMBL/GenBank/DDBJ databases">
        <authorList>
            <person name="Richards S.R."/>
            <person name="Qu J."/>
            <person name="Jiang H."/>
            <person name="Jhangiani S.N."/>
            <person name="Agravi P."/>
            <person name="Goodspeed R."/>
            <person name="Gross S."/>
            <person name="Mandapat C."/>
            <person name="Jackson L."/>
            <person name="Mathew T."/>
            <person name="Pu L."/>
            <person name="Thornton R."/>
            <person name="Saada N."/>
            <person name="Wilczek-Boney K.B."/>
            <person name="Lee S."/>
            <person name="Kovar C."/>
            <person name="Wu Y."/>
            <person name="Scherer S.E."/>
            <person name="Worley K.C."/>
            <person name="Muzny D.M."/>
            <person name="Gibbs R."/>
        </authorList>
    </citation>
    <scope>NUCLEOTIDE SEQUENCE</scope>
    <source>
        <strain evidence="4">Brora</strain>
    </source>
</reference>
<dbReference type="InterPro" id="IPR020904">
    <property type="entry name" value="Sc_DH/Rdtase_CS"/>
</dbReference>
<dbReference type="PRINTS" id="PR00080">
    <property type="entry name" value="SDRFAMILY"/>
</dbReference>
<organism evidence="3 4">
    <name type="scientific">Strigamia maritima</name>
    <name type="common">European centipede</name>
    <name type="synonym">Geophilus maritimus</name>
    <dbReference type="NCBI Taxonomy" id="126957"/>
    <lineage>
        <taxon>Eukaryota</taxon>
        <taxon>Metazoa</taxon>
        <taxon>Ecdysozoa</taxon>
        <taxon>Arthropoda</taxon>
        <taxon>Myriapoda</taxon>
        <taxon>Chilopoda</taxon>
        <taxon>Pleurostigmophora</taxon>
        <taxon>Geophilomorpha</taxon>
        <taxon>Linotaeniidae</taxon>
        <taxon>Strigamia</taxon>
    </lineage>
</organism>
<dbReference type="PRINTS" id="PR00081">
    <property type="entry name" value="GDHRDH"/>
</dbReference>
<dbReference type="HOGENOM" id="CLU_010194_1_1_1"/>
<dbReference type="PhylomeDB" id="T1JIM0"/>
<dbReference type="Proteomes" id="UP000014500">
    <property type="component" value="Unassembled WGS sequence"/>
</dbReference>
<evidence type="ECO:0008006" key="5">
    <source>
        <dbReference type="Google" id="ProtNLM"/>
    </source>
</evidence>
<protein>
    <recommendedName>
        <fullName evidence="5">Dehydrogenase/reductase SDR family member 4</fullName>
    </recommendedName>
</protein>
<dbReference type="PANTHER" id="PTHR43943">
    <property type="entry name" value="DEHYDROGENASE/REDUCTASE (SDR FAMILY) MEMBER 4"/>
    <property type="match status" value="1"/>
</dbReference>
<accession>T1JIM0</accession>